<comment type="caution">
    <text evidence="2">The sequence shown here is derived from an EMBL/GenBank/DDBJ whole genome shotgun (WGS) entry which is preliminary data.</text>
</comment>
<dbReference type="RefSeq" id="WP_379732197.1">
    <property type="nucleotide sequence ID" value="NZ_JAGYWA010000006.1"/>
</dbReference>
<dbReference type="Pfam" id="PF16363">
    <property type="entry name" value="GDP_Man_Dehyd"/>
    <property type="match status" value="1"/>
</dbReference>
<sequence length="59" mass="6694">MINKINIDEIYNLDGRSFVTLSFKQPAEVKKIIIMATLNLLEVIRFSGLAIKYYNVGSS</sequence>
<evidence type="ECO:0000313" key="3">
    <source>
        <dbReference type="Proteomes" id="UP001595935"/>
    </source>
</evidence>
<dbReference type="Proteomes" id="UP001595935">
    <property type="component" value="Unassembled WGS sequence"/>
</dbReference>
<dbReference type="InterPro" id="IPR016040">
    <property type="entry name" value="NAD(P)-bd_dom"/>
</dbReference>
<feature type="domain" description="NAD(P)-binding" evidence="1">
    <location>
        <begin position="1"/>
        <end position="59"/>
    </location>
</feature>
<keyword evidence="3" id="KW-1185">Reference proteome</keyword>
<protein>
    <submittedName>
        <fullName evidence="2">GDP-mannose 4,6-dehydratase</fullName>
        <ecNumber evidence="2">4.2.1.47</ecNumber>
    </submittedName>
</protein>
<name>A0ABV9PHS1_9FLAO</name>
<dbReference type="Gene3D" id="3.40.50.720">
    <property type="entry name" value="NAD(P)-binding Rossmann-like Domain"/>
    <property type="match status" value="1"/>
</dbReference>
<gene>
    <name evidence="2" type="ORF">ACFO5S_15940</name>
</gene>
<organism evidence="2 3">
    <name type="scientific">Flavobacterium branchiicola</name>
    <dbReference type="NCBI Taxonomy" id="1114875"/>
    <lineage>
        <taxon>Bacteria</taxon>
        <taxon>Pseudomonadati</taxon>
        <taxon>Bacteroidota</taxon>
        <taxon>Flavobacteriia</taxon>
        <taxon>Flavobacteriales</taxon>
        <taxon>Flavobacteriaceae</taxon>
        <taxon>Flavobacterium</taxon>
    </lineage>
</organism>
<accession>A0ABV9PHS1</accession>
<evidence type="ECO:0000313" key="2">
    <source>
        <dbReference type="EMBL" id="MFC4748946.1"/>
    </source>
</evidence>
<evidence type="ECO:0000259" key="1">
    <source>
        <dbReference type="Pfam" id="PF16363"/>
    </source>
</evidence>
<keyword evidence="2" id="KW-0456">Lyase</keyword>
<dbReference type="SUPFAM" id="SSF51735">
    <property type="entry name" value="NAD(P)-binding Rossmann-fold domains"/>
    <property type="match status" value="1"/>
</dbReference>
<dbReference type="GO" id="GO:0008446">
    <property type="term" value="F:GDP-mannose 4,6-dehydratase activity"/>
    <property type="evidence" value="ECO:0007669"/>
    <property type="project" value="UniProtKB-EC"/>
</dbReference>
<dbReference type="EC" id="4.2.1.47" evidence="2"/>
<dbReference type="EMBL" id="JBHSGV010000006">
    <property type="protein sequence ID" value="MFC4748946.1"/>
    <property type="molecule type" value="Genomic_DNA"/>
</dbReference>
<reference evidence="3" key="1">
    <citation type="journal article" date="2019" name="Int. J. Syst. Evol. Microbiol.">
        <title>The Global Catalogue of Microorganisms (GCM) 10K type strain sequencing project: providing services to taxonomists for standard genome sequencing and annotation.</title>
        <authorList>
            <consortium name="The Broad Institute Genomics Platform"/>
            <consortium name="The Broad Institute Genome Sequencing Center for Infectious Disease"/>
            <person name="Wu L."/>
            <person name="Ma J."/>
        </authorList>
    </citation>
    <scope>NUCLEOTIDE SEQUENCE [LARGE SCALE GENOMIC DNA]</scope>
    <source>
        <strain evidence="3">WYCCWR 13023</strain>
    </source>
</reference>
<proteinExistence type="predicted"/>
<dbReference type="InterPro" id="IPR036291">
    <property type="entry name" value="NAD(P)-bd_dom_sf"/>
</dbReference>